<feature type="compositionally biased region" description="Basic and acidic residues" evidence="1">
    <location>
        <begin position="56"/>
        <end position="71"/>
    </location>
</feature>
<reference evidence="2 3" key="1">
    <citation type="journal article" date="2013" name="Curr. Biol.">
        <title>The Genome of the Foraminiferan Reticulomyxa filosa.</title>
        <authorList>
            <person name="Glockner G."/>
            <person name="Hulsmann N."/>
            <person name="Schleicher M."/>
            <person name="Noegel A.A."/>
            <person name="Eichinger L."/>
            <person name="Gallinger C."/>
            <person name="Pawlowski J."/>
            <person name="Sierra R."/>
            <person name="Euteneuer U."/>
            <person name="Pillet L."/>
            <person name="Moustafa A."/>
            <person name="Platzer M."/>
            <person name="Groth M."/>
            <person name="Szafranski K."/>
            <person name="Schliwa M."/>
        </authorList>
    </citation>
    <scope>NUCLEOTIDE SEQUENCE [LARGE SCALE GENOMIC DNA]</scope>
</reference>
<dbReference type="AlphaFoldDB" id="X6LB13"/>
<name>X6LB13_RETFI</name>
<accession>X6LB13</accession>
<dbReference type="EMBL" id="ASPP01046411">
    <property type="protein sequence ID" value="ETN98560.1"/>
    <property type="molecule type" value="Genomic_DNA"/>
</dbReference>
<feature type="compositionally biased region" description="Low complexity" evidence="1">
    <location>
        <begin position="85"/>
        <end position="111"/>
    </location>
</feature>
<sequence length="239" mass="27112">MYILHTLIGCIHTTTYKRRIQNWQERALHIQQRRDHGLVTEYGNPEPTSEMARVGGQEKPRQENGVHENGRSRTNSLHNNDNQHGAANGNSNGNGISTAATTTTTMSANNNGDDKTTPNNKGNSDHHRQLAAHVEKHKKKKKNKDDLSDSDSDESLGSVKTTGSLNSEKQAFLENVAMLKRTNKKAHWQFYRYYHISYTIRKTYALLMALPWEATLDLIIEHSITSNTLHQIWVRCLIA</sequence>
<comment type="caution">
    <text evidence="2">The sequence shown here is derived from an EMBL/GenBank/DDBJ whole genome shotgun (WGS) entry which is preliminary data.</text>
</comment>
<gene>
    <name evidence="2" type="ORF">RFI_38931</name>
</gene>
<feature type="non-terminal residue" evidence="2">
    <location>
        <position position="239"/>
    </location>
</feature>
<evidence type="ECO:0000313" key="2">
    <source>
        <dbReference type="EMBL" id="ETN98560.1"/>
    </source>
</evidence>
<evidence type="ECO:0000256" key="1">
    <source>
        <dbReference type="SAM" id="MobiDB-lite"/>
    </source>
</evidence>
<proteinExistence type="predicted"/>
<feature type="region of interest" description="Disordered" evidence="1">
    <location>
        <begin position="38"/>
        <end position="162"/>
    </location>
</feature>
<keyword evidence="3" id="KW-1185">Reference proteome</keyword>
<protein>
    <submittedName>
        <fullName evidence="2">Uncharacterized protein</fullName>
    </submittedName>
</protein>
<dbReference type="Proteomes" id="UP000023152">
    <property type="component" value="Unassembled WGS sequence"/>
</dbReference>
<feature type="compositionally biased region" description="Polar residues" evidence="1">
    <location>
        <begin position="72"/>
        <end position="83"/>
    </location>
</feature>
<evidence type="ECO:0000313" key="3">
    <source>
        <dbReference type="Proteomes" id="UP000023152"/>
    </source>
</evidence>
<organism evidence="2 3">
    <name type="scientific">Reticulomyxa filosa</name>
    <dbReference type="NCBI Taxonomy" id="46433"/>
    <lineage>
        <taxon>Eukaryota</taxon>
        <taxon>Sar</taxon>
        <taxon>Rhizaria</taxon>
        <taxon>Retaria</taxon>
        <taxon>Foraminifera</taxon>
        <taxon>Monothalamids</taxon>
        <taxon>Reticulomyxidae</taxon>
        <taxon>Reticulomyxa</taxon>
    </lineage>
</organism>